<dbReference type="InterPro" id="IPR032687">
    <property type="entry name" value="AraC-type_N"/>
</dbReference>
<dbReference type="PROSITE" id="PS01124">
    <property type="entry name" value="HTH_ARAC_FAMILY_2"/>
    <property type="match status" value="1"/>
</dbReference>
<keyword evidence="1" id="KW-0805">Transcription regulation</keyword>
<feature type="domain" description="HTH araC/xylS-type" evidence="4">
    <location>
        <begin position="224"/>
        <end position="322"/>
    </location>
</feature>
<dbReference type="InterPro" id="IPR009057">
    <property type="entry name" value="Homeodomain-like_sf"/>
</dbReference>
<evidence type="ECO:0000256" key="1">
    <source>
        <dbReference type="ARBA" id="ARBA00023015"/>
    </source>
</evidence>
<geneLocation type="plasmid" evidence="5 6">
    <name>unnamed2</name>
</geneLocation>
<dbReference type="eggNOG" id="COG2207">
    <property type="taxonomic scope" value="Bacteria"/>
</dbReference>
<dbReference type="PANTHER" id="PTHR47894">
    <property type="entry name" value="HTH-TYPE TRANSCRIPTIONAL REGULATOR GADX"/>
    <property type="match status" value="1"/>
</dbReference>
<dbReference type="AlphaFoldDB" id="A0A1V0GMT8"/>
<protein>
    <submittedName>
        <fullName evidence="5">AraC family transcriptional regulator</fullName>
    </submittedName>
</protein>
<dbReference type="InterPro" id="IPR018060">
    <property type="entry name" value="HTH_AraC"/>
</dbReference>
<evidence type="ECO:0000256" key="2">
    <source>
        <dbReference type="ARBA" id="ARBA00023125"/>
    </source>
</evidence>
<keyword evidence="3" id="KW-0804">Transcription</keyword>
<accession>A0A1V0GMT8</accession>
<dbReference type="GO" id="GO:0005829">
    <property type="term" value="C:cytosol"/>
    <property type="evidence" value="ECO:0007669"/>
    <property type="project" value="TreeGrafter"/>
</dbReference>
<evidence type="ECO:0000259" key="4">
    <source>
        <dbReference type="PROSITE" id="PS01124"/>
    </source>
</evidence>
<keyword evidence="5" id="KW-0614">Plasmid</keyword>
<dbReference type="GO" id="GO:0003700">
    <property type="term" value="F:DNA-binding transcription factor activity"/>
    <property type="evidence" value="ECO:0007669"/>
    <property type="project" value="InterPro"/>
</dbReference>
<organism evidence="5 6">
    <name type="scientific">Paracoccus yeei</name>
    <dbReference type="NCBI Taxonomy" id="147645"/>
    <lineage>
        <taxon>Bacteria</taxon>
        <taxon>Pseudomonadati</taxon>
        <taxon>Pseudomonadota</taxon>
        <taxon>Alphaproteobacteria</taxon>
        <taxon>Rhodobacterales</taxon>
        <taxon>Paracoccaceae</taxon>
        <taxon>Paracoccus</taxon>
    </lineage>
</organism>
<dbReference type="SMART" id="SM00342">
    <property type="entry name" value="HTH_ARAC"/>
    <property type="match status" value="1"/>
</dbReference>
<dbReference type="Pfam" id="PF12833">
    <property type="entry name" value="HTH_18"/>
    <property type="match status" value="1"/>
</dbReference>
<evidence type="ECO:0000313" key="6">
    <source>
        <dbReference type="Proteomes" id="UP000191257"/>
    </source>
</evidence>
<dbReference type="Pfam" id="PF12625">
    <property type="entry name" value="Arabinose_bd"/>
    <property type="match status" value="1"/>
</dbReference>
<keyword evidence="2" id="KW-0238">DNA-binding</keyword>
<keyword evidence="6" id="KW-1185">Reference proteome</keyword>
<dbReference type="Proteomes" id="UP000191257">
    <property type="component" value="Plasmid unnamed2"/>
</dbReference>
<evidence type="ECO:0000313" key="5">
    <source>
        <dbReference type="EMBL" id="ARC35144.1"/>
    </source>
</evidence>
<proteinExistence type="predicted"/>
<evidence type="ECO:0000256" key="3">
    <source>
        <dbReference type="ARBA" id="ARBA00023163"/>
    </source>
</evidence>
<dbReference type="SUPFAM" id="SSF46689">
    <property type="entry name" value="Homeodomain-like"/>
    <property type="match status" value="1"/>
</dbReference>
<sequence length="343" mass="37586">MISQGFVQDALASLTARGIDPGPVLARAGIAPDARGPVDNLQYGRLWLAIADRIGCEIFGMAARPMRPGSFALMGHAVLHAGRLERALPRALRFLNVVLDDPQGRVVLRDGRAEIVLTDRAGPRPAFAYRAYWLILLGLMCWLVGRRLPLVRVDFAGPAPPNRQDYRQFFGAPVHFDQPESRLVLAARHLALPTIRSEKALKTFLRGAPANILLRYRHDQGVSGRVRALLRATAPAEWPDFDRLARDLGLSPATLRRRLRAEGQGFAALRAEMRHAQACRLLRDGTDSVARIAARLGYAEPGAFHRAFLKLEGTTPARYRDSAAGACDRQASAEGQIFAAGAE</sequence>
<dbReference type="EMBL" id="CP020440">
    <property type="protein sequence ID" value="ARC35144.1"/>
    <property type="molecule type" value="Genomic_DNA"/>
</dbReference>
<dbReference type="RefSeq" id="WP_080620151.1">
    <property type="nucleotide sequence ID" value="NZ_CP020440.2"/>
</dbReference>
<name>A0A1V0GMT8_9RHOB</name>
<gene>
    <name evidence="5" type="ORF">A6J80_00695</name>
</gene>
<reference evidence="5" key="1">
    <citation type="submission" date="2017-12" db="EMBL/GenBank/DDBJ databases">
        <title>FDA dAtabase for Regulatory Grade micrObial Sequences (FDA-ARGOS): Supporting development and validation of Infectious Disease Dx tests.</title>
        <authorList>
            <person name="Campos J."/>
            <person name="Goldberg B."/>
            <person name="Tallon L."/>
            <person name="Sadzewicz L."/>
            <person name="Sengamalay N."/>
            <person name="Ott S."/>
            <person name="Godinez A."/>
            <person name="Nagaraj S."/>
            <person name="Vyas G."/>
            <person name="Aluvathingal J."/>
            <person name="Nadendla S."/>
            <person name="Geyer C."/>
            <person name="Nandy P."/>
            <person name="Hobson J."/>
            <person name="Sichtig H."/>
        </authorList>
    </citation>
    <scope>NUCLEOTIDE SEQUENCE</scope>
    <source>
        <strain evidence="5">FDAARGOS_252</strain>
        <plasmid evidence="5">unnamed2</plasmid>
    </source>
</reference>
<dbReference type="KEGG" id="pye:A6J80_00695"/>
<dbReference type="GO" id="GO:0000976">
    <property type="term" value="F:transcription cis-regulatory region binding"/>
    <property type="evidence" value="ECO:0007669"/>
    <property type="project" value="TreeGrafter"/>
</dbReference>
<dbReference type="PANTHER" id="PTHR47894:SF1">
    <property type="entry name" value="HTH-TYPE TRANSCRIPTIONAL REGULATOR VQSM"/>
    <property type="match status" value="1"/>
</dbReference>
<dbReference type="Gene3D" id="1.10.10.60">
    <property type="entry name" value="Homeodomain-like"/>
    <property type="match status" value="1"/>
</dbReference>